<comment type="caution">
    <text evidence="2">The sequence shown here is derived from an EMBL/GenBank/DDBJ whole genome shotgun (WGS) entry which is preliminary data.</text>
</comment>
<evidence type="ECO:0000313" key="2">
    <source>
        <dbReference type="EMBL" id="MCU6796108.1"/>
    </source>
</evidence>
<feature type="domain" description="Mannosylglycerate hydrolase MGH1-like glycoside hydrolase" evidence="1">
    <location>
        <begin position="129"/>
        <end position="427"/>
    </location>
</feature>
<evidence type="ECO:0000259" key="1">
    <source>
        <dbReference type="Pfam" id="PF22422"/>
    </source>
</evidence>
<name>A0ABT2UN78_9BACL</name>
<evidence type="ECO:0000313" key="3">
    <source>
        <dbReference type="Proteomes" id="UP001652445"/>
    </source>
</evidence>
<dbReference type="InterPro" id="IPR012341">
    <property type="entry name" value="6hp_glycosidase-like_sf"/>
</dbReference>
<accession>A0ABT2UN78</accession>
<dbReference type="InterPro" id="IPR008928">
    <property type="entry name" value="6-hairpin_glycosidase_sf"/>
</dbReference>
<gene>
    <name evidence="2" type="ORF">OB236_28705</name>
</gene>
<keyword evidence="3" id="KW-1185">Reference proteome</keyword>
<dbReference type="Proteomes" id="UP001652445">
    <property type="component" value="Unassembled WGS sequence"/>
</dbReference>
<sequence>MSEALLERLRQINIDDKVGILKKPSDADVLAEWKRSGVRFAASSARFEGVYDSAVRKLLDCIVPTGGVGGSEQVSQAVTGKGSDISGTARKPILHEGGIYLGCWLESTGSINAELLSRFIPSVSEASFESFADFQREDGQLPYKITEHGAAYRQIQMVTPLARSVWNHYLLNGRNQQFLRKMYSAMKRFDEWLVAYRNTRGSGCVEAFCTFDTGHDLSPRFWHVPDTPHGDDARYCNPDSPILPFLAPDLTANVYCQRLYLHRMAEELGETGIDWKAKAEESLNSLFNYCYDEQDGFFYDLDRNDEWVKVQSDVLLRVMACEVGDRDFFDKTLRRYLLNTSKFFAKYPFTSMSMDDPRFDPFSSYNSWGGASNFLSLIRTPHAFEHHGRYVELTWVIFPILSAFLSVERFAQCLSPWTGKEGYTETYSPAILCLLDYVERLSGILPTPEGQLWFTGLVPYTMDHGEEVANETAYSRTIEGNEFELVNTREQVVVYRNGEKYLQFPSGIRVVTDRQGCLESIVGMSVRTVEGELRYEGKVYSITIKGNEIQQFDLGEFTSVSDPGVIAPTYR</sequence>
<dbReference type="SUPFAM" id="SSF48208">
    <property type="entry name" value="Six-hairpin glycosidases"/>
    <property type="match status" value="1"/>
</dbReference>
<dbReference type="RefSeq" id="WP_262686953.1">
    <property type="nucleotide sequence ID" value="NZ_JAOQIO010000098.1"/>
</dbReference>
<dbReference type="InterPro" id="IPR054491">
    <property type="entry name" value="MGH1-like_GH"/>
</dbReference>
<dbReference type="EMBL" id="JAOQIO010000098">
    <property type="protein sequence ID" value="MCU6796108.1"/>
    <property type="molecule type" value="Genomic_DNA"/>
</dbReference>
<dbReference type="Gene3D" id="1.50.10.10">
    <property type="match status" value="1"/>
</dbReference>
<proteinExistence type="predicted"/>
<organism evidence="2 3">
    <name type="scientific">Paenibacillus baimaensis</name>
    <dbReference type="NCBI Taxonomy" id="2982185"/>
    <lineage>
        <taxon>Bacteria</taxon>
        <taxon>Bacillati</taxon>
        <taxon>Bacillota</taxon>
        <taxon>Bacilli</taxon>
        <taxon>Bacillales</taxon>
        <taxon>Paenibacillaceae</taxon>
        <taxon>Paenibacillus</taxon>
    </lineage>
</organism>
<reference evidence="2 3" key="1">
    <citation type="submission" date="2022-09" db="EMBL/GenBank/DDBJ databases">
        <authorList>
            <person name="Han X.L."/>
            <person name="Wang Q."/>
            <person name="Lu T."/>
        </authorList>
    </citation>
    <scope>NUCLEOTIDE SEQUENCE [LARGE SCALE GENOMIC DNA]</scope>
    <source>
        <strain evidence="2 3">WQ 127069</strain>
    </source>
</reference>
<dbReference type="Pfam" id="PF22422">
    <property type="entry name" value="MGH1-like_GH"/>
    <property type="match status" value="1"/>
</dbReference>
<protein>
    <recommendedName>
        <fullName evidence="1">Mannosylglycerate hydrolase MGH1-like glycoside hydrolase domain-containing protein</fullName>
    </recommendedName>
</protein>